<feature type="region of interest" description="Disordered" evidence="2">
    <location>
        <begin position="1"/>
        <end position="20"/>
    </location>
</feature>
<keyword evidence="4" id="KW-1185">Reference proteome</keyword>
<feature type="repeat" description="TPR" evidence="1">
    <location>
        <begin position="61"/>
        <end position="94"/>
    </location>
</feature>
<dbReference type="InterPro" id="IPR011990">
    <property type="entry name" value="TPR-like_helical_dom_sf"/>
</dbReference>
<dbReference type="STRING" id="1043004.A0A074WWC4"/>
<dbReference type="EMBL" id="KL584708">
    <property type="protein sequence ID" value="KEQ74042.1"/>
    <property type="molecule type" value="Genomic_DNA"/>
</dbReference>
<dbReference type="Pfam" id="PF13181">
    <property type="entry name" value="TPR_8"/>
    <property type="match status" value="1"/>
</dbReference>
<sequence>MAKTKSQKSPKSSASKPQETPEQLYDLAIQCISTSQPDLALQHAQTLLVTVRRLKTPNAVLPALNLLGEICIELGDADAARDYFLQAVAADPEGSIPEAVGGGAEKFLWMAQLCEEGGASSVGWFEKGAAVLKREIAELEAAVGDVDETVEVQLLEKRGKLANALCGVVEVYMTDLSWETDAEQRCEALITEAMLVDPSNPEVLQTLASVRLSQLKPDDARAALTRSISMWKDLDPSDPSVPDFPTRVSLARLLMEADMEDEAMDVLERLALEDDQSVEACYLGGWCLQLMADKKKASEQAKEVLGMLKASRSWLLNTLRLYKVLEYEDERLKQHTEELVEAQCQVLGPPPEEGKEDDEEDEWDGIDEDDEVADADEEMAGM</sequence>
<dbReference type="AlphaFoldDB" id="A0A074WWC4"/>
<organism evidence="3 4">
    <name type="scientific">Aureobasidium namibiae CBS 147.97</name>
    <dbReference type="NCBI Taxonomy" id="1043004"/>
    <lineage>
        <taxon>Eukaryota</taxon>
        <taxon>Fungi</taxon>
        <taxon>Dikarya</taxon>
        <taxon>Ascomycota</taxon>
        <taxon>Pezizomycotina</taxon>
        <taxon>Dothideomycetes</taxon>
        <taxon>Dothideomycetidae</taxon>
        <taxon>Dothideales</taxon>
        <taxon>Saccotheciaceae</taxon>
        <taxon>Aureobasidium</taxon>
    </lineage>
</organism>
<evidence type="ECO:0000256" key="1">
    <source>
        <dbReference type="PROSITE-ProRule" id="PRU00339"/>
    </source>
</evidence>
<feature type="compositionally biased region" description="Low complexity" evidence="2">
    <location>
        <begin position="9"/>
        <end position="18"/>
    </location>
</feature>
<feature type="compositionally biased region" description="Acidic residues" evidence="2">
    <location>
        <begin position="354"/>
        <end position="382"/>
    </location>
</feature>
<dbReference type="OrthoDB" id="1914839at2759"/>
<evidence type="ECO:0000256" key="2">
    <source>
        <dbReference type="SAM" id="MobiDB-lite"/>
    </source>
</evidence>
<dbReference type="InterPro" id="IPR019734">
    <property type="entry name" value="TPR_rpt"/>
</dbReference>
<proteinExistence type="predicted"/>
<keyword evidence="1" id="KW-0802">TPR repeat</keyword>
<dbReference type="GeneID" id="25410393"/>
<dbReference type="SUPFAM" id="SSF48452">
    <property type="entry name" value="TPR-like"/>
    <property type="match status" value="2"/>
</dbReference>
<evidence type="ECO:0000313" key="3">
    <source>
        <dbReference type="EMBL" id="KEQ74042.1"/>
    </source>
</evidence>
<name>A0A074WWC4_9PEZI</name>
<dbReference type="Proteomes" id="UP000027730">
    <property type="component" value="Unassembled WGS sequence"/>
</dbReference>
<dbReference type="CDD" id="cd24142">
    <property type="entry name" value="ACL4-like"/>
    <property type="match status" value="1"/>
</dbReference>
<gene>
    <name evidence="3" type="ORF">M436DRAFT_45765</name>
</gene>
<dbReference type="Gene3D" id="1.25.40.10">
    <property type="entry name" value="Tetratricopeptide repeat domain"/>
    <property type="match status" value="1"/>
</dbReference>
<protein>
    <submittedName>
        <fullName evidence="3">TPR-like protein</fullName>
    </submittedName>
</protein>
<evidence type="ECO:0000313" key="4">
    <source>
        <dbReference type="Proteomes" id="UP000027730"/>
    </source>
</evidence>
<dbReference type="HOGENOM" id="CLU_040959_2_1_1"/>
<reference evidence="3 4" key="1">
    <citation type="journal article" date="2014" name="BMC Genomics">
        <title>Genome sequencing of four Aureobasidium pullulans varieties: biotechnological potential, stress tolerance, and description of new species.</title>
        <authorList>
            <person name="Gostin Ar C."/>
            <person name="Ohm R.A."/>
            <person name="Kogej T."/>
            <person name="Sonjak S."/>
            <person name="Turk M."/>
            <person name="Zajc J."/>
            <person name="Zalar P."/>
            <person name="Grube M."/>
            <person name="Sun H."/>
            <person name="Han J."/>
            <person name="Sharma A."/>
            <person name="Chiniquy J."/>
            <person name="Ngan C.Y."/>
            <person name="Lipzen A."/>
            <person name="Barry K."/>
            <person name="Grigoriev I.V."/>
            <person name="Gunde-Cimerman N."/>
        </authorList>
    </citation>
    <scope>NUCLEOTIDE SEQUENCE [LARGE SCALE GENOMIC DNA]</scope>
    <source>
        <strain evidence="3 4">CBS 147.97</strain>
    </source>
</reference>
<dbReference type="RefSeq" id="XP_013428091.1">
    <property type="nucleotide sequence ID" value="XM_013572637.1"/>
</dbReference>
<feature type="region of interest" description="Disordered" evidence="2">
    <location>
        <begin position="347"/>
        <end position="382"/>
    </location>
</feature>
<dbReference type="PROSITE" id="PS50005">
    <property type="entry name" value="TPR"/>
    <property type="match status" value="1"/>
</dbReference>
<accession>A0A074WWC4</accession>